<name>A0A0B0PFR0_GOSAR</name>
<evidence type="ECO:0000313" key="2">
    <source>
        <dbReference type="EMBL" id="KHG23767.1"/>
    </source>
</evidence>
<evidence type="ECO:0000313" key="3">
    <source>
        <dbReference type="Proteomes" id="UP000032142"/>
    </source>
</evidence>
<protein>
    <submittedName>
        <fullName evidence="2">Caspase-6</fullName>
    </submittedName>
</protein>
<keyword evidence="3" id="KW-1185">Reference proteome</keyword>
<accession>A0A0B0PFR0</accession>
<organism evidence="2 3">
    <name type="scientific">Gossypium arboreum</name>
    <name type="common">Tree cotton</name>
    <name type="synonym">Gossypium nanking</name>
    <dbReference type="NCBI Taxonomy" id="29729"/>
    <lineage>
        <taxon>Eukaryota</taxon>
        <taxon>Viridiplantae</taxon>
        <taxon>Streptophyta</taxon>
        <taxon>Embryophyta</taxon>
        <taxon>Tracheophyta</taxon>
        <taxon>Spermatophyta</taxon>
        <taxon>Magnoliopsida</taxon>
        <taxon>eudicotyledons</taxon>
        <taxon>Gunneridae</taxon>
        <taxon>Pentapetalae</taxon>
        <taxon>rosids</taxon>
        <taxon>malvids</taxon>
        <taxon>Malvales</taxon>
        <taxon>Malvaceae</taxon>
        <taxon>Malvoideae</taxon>
        <taxon>Gossypium</taxon>
    </lineage>
</organism>
<dbReference type="EMBL" id="KN426218">
    <property type="protein sequence ID" value="KHG23767.1"/>
    <property type="molecule type" value="Genomic_DNA"/>
</dbReference>
<dbReference type="AlphaFoldDB" id="A0A0B0PFR0"/>
<dbReference type="Proteomes" id="UP000032142">
    <property type="component" value="Unassembled WGS sequence"/>
</dbReference>
<dbReference type="PANTHER" id="PTHR33156">
    <property type="entry name" value="OS02G0230000 PROTEIN"/>
    <property type="match status" value="1"/>
</dbReference>
<dbReference type="PANTHER" id="PTHR33156:SF26">
    <property type="entry name" value="OS12G0592200 PROTEIN"/>
    <property type="match status" value="1"/>
</dbReference>
<feature type="region of interest" description="Disordered" evidence="1">
    <location>
        <begin position="64"/>
        <end position="84"/>
    </location>
</feature>
<dbReference type="InterPro" id="IPR043459">
    <property type="entry name" value="NFD6/NOXY2-like"/>
</dbReference>
<evidence type="ECO:0000256" key="1">
    <source>
        <dbReference type="SAM" id="MobiDB-lite"/>
    </source>
</evidence>
<reference evidence="3" key="1">
    <citation type="submission" date="2014-09" db="EMBL/GenBank/DDBJ databases">
        <authorList>
            <person name="Mudge J."/>
            <person name="Ramaraj T."/>
            <person name="Lindquist I.E."/>
            <person name="Bharti A.K."/>
            <person name="Sundararajan A."/>
            <person name="Cameron C.T."/>
            <person name="Woodward J.E."/>
            <person name="May G.D."/>
            <person name="Brubaker C."/>
            <person name="Broadhvest J."/>
            <person name="Wilkins T.A."/>
        </authorList>
    </citation>
    <scope>NUCLEOTIDE SEQUENCE</scope>
    <source>
        <strain evidence="3">cv. AKA8401</strain>
    </source>
</reference>
<sequence>MTHPKRIRPESWIQAHPLNPNQNLYANHYCIQLLSYRNASIFTVKMAWRSAGSLSRSVISAARAPSLRSPPPLPRLRPSVSSAPRLQSRRLSYAPSRNLGELGCVQSFLPLHSMVPTACLTSHLTVNVRACCELSHGNGIEIYREEWKRWVMHVDFQSAKGERIGPHCRYLKGHG</sequence>
<proteinExistence type="predicted"/>
<gene>
    <name evidence="2" type="ORF">F383_28660</name>
</gene>